<evidence type="ECO:0000313" key="3">
    <source>
        <dbReference type="Proteomes" id="UP000280960"/>
    </source>
</evidence>
<accession>A0A3G2RA53</accession>
<dbReference type="Gene3D" id="3.10.50.10">
    <property type="match status" value="1"/>
</dbReference>
<dbReference type="InterPro" id="IPR036582">
    <property type="entry name" value="Mao_N_sf"/>
</dbReference>
<dbReference type="EMBL" id="CP033169">
    <property type="protein sequence ID" value="AYO32316.1"/>
    <property type="molecule type" value="Genomic_DNA"/>
</dbReference>
<dbReference type="InterPro" id="IPR001223">
    <property type="entry name" value="Glyco_hydro18_cat"/>
</dbReference>
<gene>
    <name evidence="2" type="ORF">D2962_14405</name>
</gene>
<dbReference type="PANTHER" id="PTHR46066">
    <property type="entry name" value="CHITINASE DOMAIN-CONTAINING PROTEIN 1 FAMILY MEMBER"/>
    <property type="match status" value="1"/>
</dbReference>
<dbReference type="GO" id="GO:0005975">
    <property type="term" value="P:carbohydrate metabolic process"/>
    <property type="evidence" value="ECO:0007669"/>
    <property type="project" value="InterPro"/>
</dbReference>
<dbReference type="PANTHER" id="PTHR46066:SF2">
    <property type="entry name" value="CHITINASE DOMAIN-CONTAINING PROTEIN 1"/>
    <property type="match status" value="1"/>
</dbReference>
<reference evidence="2 3" key="1">
    <citation type="submission" date="2018-10" db="EMBL/GenBank/DDBJ databases">
        <authorList>
            <person name="Zhang X."/>
        </authorList>
    </citation>
    <scope>NUCLEOTIDE SEQUENCE [LARGE SCALE GENOMIC DNA]</scope>
    <source>
        <strain evidence="2 3">SK-G1</strain>
    </source>
</reference>
<dbReference type="KEGG" id="bacg:D2962_14405"/>
<dbReference type="PROSITE" id="PS51910">
    <property type="entry name" value="GH18_2"/>
    <property type="match status" value="1"/>
</dbReference>
<dbReference type="Pfam" id="PF00704">
    <property type="entry name" value="Glyco_hydro_18"/>
    <property type="match status" value="1"/>
</dbReference>
<evidence type="ECO:0000259" key="1">
    <source>
        <dbReference type="PROSITE" id="PS51910"/>
    </source>
</evidence>
<dbReference type="InterPro" id="IPR029070">
    <property type="entry name" value="Chitinase_insertion_sf"/>
</dbReference>
<dbReference type="SUPFAM" id="SSF55383">
    <property type="entry name" value="Copper amine oxidase, domain N"/>
    <property type="match status" value="1"/>
</dbReference>
<dbReference type="Gene3D" id="3.30.457.10">
    <property type="entry name" value="Copper amine oxidase-like, N-terminal domain"/>
    <property type="match status" value="1"/>
</dbReference>
<feature type="domain" description="GH18" evidence="1">
    <location>
        <begin position="155"/>
        <end position="476"/>
    </location>
</feature>
<dbReference type="RefSeq" id="WP_122015810.1">
    <property type="nucleotide sequence ID" value="NZ_CP033169.1"/>
</dbReference>
<protein>
    <submittedName>
        <fullName evidence="2">Copper amine oxidase</fullName>
    </submittedName>
</protein>
<evidence type="ECO:0000313" key="2">
    <source>
        <dbReference type="EMBL" id="AYO32316.1"/>
    </source>
</evidence>
<proteinExistence type="predicted"/>
<dbReference type="GO" id="GO:0008061">
    <property type="term" value="F:chitin binding"/>
    <property type="evidence" value="ECO:0007669"/>
    <property type="project" value="InterPro"/>
</dbReference>
<keyword evidence="3" id="KW-1185">Reference proteome</keyword>
<dbReference type="InterPro" id="IPR012854">
    <property type="entry name" value="Cu_amine_oxidase-like_N"/>
</dbReference>
<sequence>MKFEKIFKGRFVPGILAALLLMLAAVPVPVSAASYVKVMLNGQVLNFDVPPVIENNRTLVPFRKISEAIGATVNWDENTRTITAYKGDKTVILKVGNSTAYVNQNPVKLDAPPVMRKNRTLVPLRFFTEAFGAAVSWENSTCTVFIDTGEKLSKYILGYYYSQSYDDFMKNYDRMSSTAVKWYTLDDNGDVTDNYASPRWIKVPDGYEEVIKLSKEKGLKIFMLLFEMDGNKLQKVLSTMESRKRLVNQIMTVVEREGYDGVNIDFEFLKAQDKDKFNEFIKGLSEALHAGGKSLNLSLPVKTEKADWWPGYDYETLGKYSDFVVLMAYDKNPASPEPQSGIDWVEEVVDYAIARIPAEKVVLGIGYYGYDWASNGSKYTVLATRNGTTIPGLLFADELKEKYGLKLTLDKKSGLAYGTYTDANGVFHQIWMESEASVDAKAKLVIRKGLKGIALWRLGYTTPSLWDTLLSNFKPAKE</sequence>
<dbReference type="AlphaFoldDB" id="A0A3G2RA53"/>
<organism evidence="2 3">
    <name type="scientific">Biomaibacter acetigenes</name>
    <dbReference type="NCBI Taxonomy" id="2316383"/>
    <lineage>
        <taxon>Bacteria</taxon>
        <taxon>Bacillati</taxon>
        <taxon>Bacillota</taxon>
        <taxon>Clostridia</taxon>
        <taxon>Thermosediminibacterales</taxon>
        <taxon>Tepidanaerobacteraceae</taxon>
        <taxon>Biomaibacter</taxon>
    </lineage>
</organism>
<dbReference type="InterPro" id="IPR017853">
    <property type="entry name" value="GH"/>
</dbReference>
<dbReference type="Gene3D" id="3.20.20.80">
    <property type="entry name" value="Glycosidases"/>
    <property type="match status" value="1"/>
</dbReference>
<dbReference type="Pfam" id="PF07833">
    <property type="entry name" value="Cu_amine_oxidN1"/>
    <property type="match status" value="1"/>
</dbReference>
<dbReference type="Proteomes" id="UP000280960">
    <property type="component" value="Chromosome"/>
</dbReference>
<dbReference type="InterPro" id="IPR011583">
    <property type="entry name" value="Chitinase_II/V-like_cat"/>
</dbReference>
<dbReference type="SMART" id="SM00636">
    <property type="entry name" value="Glyco_18"/>
    <property type="match status" value="1"/>
</dbReference>
<name>A0A3G2RA53_9FIRM</name>
<dbReference type="SUPFAM" id="SSF51445">
    <property type="entry name" value="(Trans)glycosidases"/>
    <property type="match status" value="1"/>
</dbReference>